<organism evidence="2 3">
    <name type="scientific">Nocardioides aurantiacus</name>
    <dbReference type="NCBI Taxonomy" id="86796"/>
    <lineage>
        <taxon>Bacteria</taxon>
        <taxon>Bacillati</taxon>
        <taxon>Actinomycetota</taxon>
        <taxon>Actinomycetes</taxon>
        <taxon>Propionibacteriales</taxon>
        <taxon>Nocardioidaceae</taxon>
        <taxon>Nocardioides</taxon>
    </lineage>
</organism>
<evidence type="ECO:0000259" key="1">
    <source>
        <dbReference type="Pfam" id="PF13460"/>
    </source>
</evidence>
<gene>
    <name evidence="2" type="ORF">EDD33_1862</name>
</gene>
<dbReference type="PANTHER" id="PTHR43355:SF2">
    <property type="entry name" value="FLAVIN REDUCTASE (NADPH)"/>
    <property type="match status" value="1"/>
</dbReference>
<comment type="caution">
    <text evidence="2">The sequence shown here is derived from an EMBL/GenBank/DDBJ whole genome shotgun (WGS) entry which is preliminary data.</text>
</comment>
<dbReference type="Proteomes" id="UP000281738">
    <property type="component" value="Unassembled WGS sequence"/>
</dbReference>
<dbReference type="Gene3D" id="3.40.50.720">
    <property type="entry name" value="NAD(P)-binding Rossmann-like Domain"/>
    <property type="match status" value="1"/>
</dbReference>
<dbReference type="EMBL" id="RKHO01000001">
    <property type="protein sequence ID" value="ROR91004.1"/>
    <property type="molecule type" value="Genomic_DNA"/>
</dbReference>
<dbReference type="SUPFAM" id="SSF51735">
    <property type="entry name" value="NAD(P)-binding Rossmann-fold domains"/>
    <property type="match status" value="1"/>
</dbReference>
<protein>
    <submittedName>
        <fullName evidence="2">Putative NADH-flavin reductase</fullName>
    </submittedName>
</protein>
<dbReference type="InterPro" id="IPR016040">
    <property type="entry name" value="NAD(P)-bd_dom"/>
</dbReference>
<reference evidence="2 3" key="1">
    <citation type="submission" date="2018-11" db="EMBL/GenBank/DDBJ databases">
        <title>Sequencing the genomes of 1000 actinobacteria strains.</title>
        <authorList>
            <person name="Klenk H.-P."/>
        </authorList>
    </citation>
    <scope>NUCLEOTIDE SEQUENCE [LARGE SCALE GENOMIC DNA]</scope>
    <source>
        <strain evidence="2 3">DSM 12652</strain>
    </source>
</reference>
<evidence type="ECO:0000313" key="2">
    <source>
        <dbReference type="EMBL" id="ROR91004.1"/>
    </source>
</evidence>
<accession>A0A3N2CUV4</accession>
<dbReference type="GO" id="GO:0004074">
    <property type="term" value="F:biliverdin reductase [NAD(P)H] activity"/>
    <property type="evidence" value="ECO:0007669"/>
    <property type="project" value="TreeGrafter"/>
</dbReference>
<evidence type="ECO:0000313" key="3">
    <source>
        <dbReference type="Proteomes" id="UP000281738"/>
    </source>
</evidence>
<keyword evidence="3" id="KW-1185">Reference proteome</keyword>
<dbReference type="PANTHER" id="PTHR43355">
    <property type="entry name" value="FLAVIN REDUCTASE (NADPH)"/>
    <property type="match status" value="1"/>
</dbReference>
<dbReference type="InterPro" id="IPR036291">
    <property type="entry name" value="NAD(P)-bd_dom_sf"/>
</dbReference>
<dbReference type="Pfam" id="PF13460">
    <property type="entry name" value="NAD_binding_10"/>
    <property type="match status" value="1"/>
</dbReference>
<dbReference type="RefSeq" id="WP_170169753.1">
    <property type="nucleotide sequence ID" value="NZ_RKHO01000001.1"/>
</dbReference>
<name>A0A3N2CUV4_9ACTN</name>
<dbReference type="GO" id="GO:0042602">
    <property type="term" value="F:riboflavin reductase (NADPH) activity"/>
    <property type="evidence" value="ECO:0007669"/>
    <property type="project" value="TreeGrafter"/>
</dbReference>
<sequence length="234" mass="25343">MHLAVFGANGPTGRLVVLQALAAGHRVTAVTRKPDHYPIRDRKLVVLAADVTDVDGVGAVLDTQPEAVISTYGVPFSRKPITVYSAGITHILGAMVSSHVERLVCVTSTTLSTEKPPPGASLFGTKVLEPLLRNVLGRTLYDDMERMESLVRASTVNWTIVRPGGLFNLSEPTDDYEISMRRLPGNRVTSRADLAEALILEATTPRHPRSVIEIITRSSTPSPGSFFREAFGKS</sequence>
<proteinExistence type="predicted"/>
<dbReference type="AlphaFoldDB" id="A0A3N2CUV4"/>
<feature type="domain" description="NAD(P)-binding" evidence="1">
    <location>
        <begin position="7"/>
        <end position="199"/>
    </location>
</feature>
<dbReference type="InterPro" id="IPR051606">
    <property type="entry name" value="Polyketide_Oxido-like"/>
</dbReference>